<sequence length="293" mass="31681">MKRLLKISMAAFVAAGLAAGVSADDSKPRFESSGFLQSLDAFIAEQMAKQATAEPVAKAGAIPELKLSNLETPSGSNHSFFKLSDSRTLPQSSLQGLSDKPDFSSLMAPTGEMRGGIGRGLYDATSRMAITFGGKETSNQSKGLELALQTGYRLSVDGMPASVPFADLDVASHEYNFGIEARYSGFGLDASLMRYNSYFENDMNGFDVGLSYQATSWSARLSLTEYKEGADLYGIENEARNIVSVELGASYRFSNYLGLSGGVRYYDYGDRWIVSSLTGDNSRMVFLGGKLQF</sequence>
<feature type="signal peptide" evidence="1">
    <location>
        <begin position="1"/>
        <end position="23"/>
    </location>
</feature>
<dbReference type="RefSeq" id="WP_194214532.1">
    <property type="nucleotide sequence ID" value="NZ_JBHRSL010000028.1"/>
</dbReference>
<evidence type="ECO:0000313" key="2">
    <source>
        <dbReference type="EMBL" id="MFC3053644.1"/>
    </source>
</evidence>
<evidence type="ECO:0008006" key="4">
    <source>
        <dbReference type="Google" id="ProtNLM"/>
    </source>
</evidence>
<reference evidence="3" key="1">
    <citation type="journal article" date="2019" name="Int. J. Syst. Evol. Microbiol.">
        <title>The Global Catalogue of Microorganisms (GCM) 10K type strain sequencing project: providing services to taxonomists for standard genome sequencing and annotation.</title>
        <authorList>
            <consortium name="The Broad Institute Genomics Platform"/>
            <consortium name="The Broad Institute Genome Sequencing Center for Infectious Disease"/>
            <person name="Wu L."/>
            <person name="Ma J."/>
        </authorList>
    </citation>
    <scope>NUCLEOTIDE SEQUENCE [LARGE SCALE GENOMIC DNA]</scope>
    <source>
        <strain evidence="3">KCTC 62164</strain>
    </source>
</reference>
<protein>
    <recommendedName>
        <fullName evidence="4">Outer membrane protein beta-barrel domain-containing protein</fullName>
    </recommendedName>
</protein>
<keyword evidence="1" id="KW-0732">Signal</keyword>
<gene>
    <name evidence="2" type="ORF">ACFOKA_17220</name>
</gene>
<comment type="caution">
    <text evidence="2">The sequence shown here is derived from an EMBL/GenBank/DDBJ whole genome shotgun (WGS) entry which is preliminary data.</text>
</comment>
<evidence type="ECO:0000313" key="3">
    <source>
        <dbReference type="Proteomes" id="UP001595444"/>
    </source>
</evidence>
<name>A0ABV7D8V7_9PROT</name>
<dbReference type="Proteomes" id="UP001595444">
    <property type="component" value="Unassembled WGS sequence"/>
</dbReference>
<feature type="chain" id="PRO_5045297459" description="Outer membrane protein beta-barrel domain-containing protein" evidence="1">
    <location>
        <begin position="24"/>
        <end position="293"/>
    </location>
</feature>
<proteinExistence type="predicted"/>
<accession>A0ABV7D8V7</accession>
<organism evidence="2 3">
    <name type="scientific">Kordiimonas pumila</name>
    <dbReference type="NCBI Taxonomy" id="2161677"/>
    <lineage>
        <taxon>Bacteria</taxon>
        <taxon>Pseudomonadati</taxon>
        <taxon>Pseudomonadota</taxon>
        <taxon>Alphaproteobacteria</taxon>
        <taxon>Kordiimonadales</taxon>
        <taxon>Kordiimonadaceae</taxon>
        <taxon>Kordiimonas</taxon>
    </lineage>
</organism>
<dbReference type="EMBL" id="JBHRSL010000028">
    <property type="protein sequence ID" value="MFC3053644.1"/>
    <property type="molecule type" value="Genomic_DNA"/>
</dbReference>
<dbReference type="SUPFAM" id="SSF56935">
    <property type="entry name" value="Porins"/>
    <property type="match status" value="1"/>
</dbReference>
<evidence type="ECO:0000256" key="1">
    <source>
        <dbReference type="SAM" id="SignalP"/>
    </source>
</evidence>
<keyword evidence="3" id="KW-1185">Reference proteome</keyword>